<dbReference type="EMBL" id="JACHNA010000001">
    <property type="protein sequence ID" value="MBB4736511.1"/>
    <property type="molecule type" value="Genomic_DNA"/>
</dbReference>
<dbReference type="RefSeq" id="WP_158497139.1">
    <property type="nucleotide sequence ID" value="NZ_JACHNA010000001.1"/>
</dbReference>
<sequence>MIGVEIVPWDVHTALTGALTSGESMEADARAARDGGEDVLGSFGNAAMADEAFRAFWDARDSLGLRAAAILTHNASRVADAAGEFTAMDQDMTAKAAQTASEDSAARVNDAMESA</sequence>
<name>A0A7W7GQV9_9MICC</name>
<dbReference type="AlphaFoldDB" id="A0A7W7GQV9"/>
<protein>
    <submittedName>
        <fullName evidence="2">Uncharacterized protein</fullName>
    </submittedName>
</protein>
<organism evidence="2 3">
    <name type="scientific">Micrococcus cohnii</name>
    <dbReference type="NCBI Taxonomy" id="993416"/>
    <lineage>
        <taxon>Bacteria</taxon>
        <taxon>Bacillati</taxon>
        <taxon>Actinomycetota</taxon>
        <taxon>Actinomycetes</taxon>
        <taxon>Micrococcales</taxon>
        <taxon>Micrococcaceae</taxon>
        <taxon>Micrococcus</taxon>
    </lineage>
</organism>
<proteinExistence type="predicted"/>
<evidence type="ECO:0000313" key="3">
    <source>
        <dbReference type="Proteomes" id="UP000540191"/>
    </source>
</evidence>
<feature type="region of interest" description="Disordered" evidence="1">
    <location>
        <begin position="96"/>
        <end position="115"/>
    </location>
</feature>
<dbReference type="Proteomes" id="UP000540191">
    <property type="component" value="Unassembled WGS sequence"/>
</dbReference>
<gene>
    <name evidence="2" type="ORF">HDA30_002019</name>
</gene>
<keyword evidence="3" id="KW-1185">Reference proteome</keyword>
<comment type="caution">
    <text evidence="2">The sequence shown here is derived from an EMBL/GenBank/DDBJ whole genome shotgun (WGS) entry which is preliminary data.</text>
</comment>
<reference evidence="2 3" key="1">
    <citation type="submission" date="2020-08" db="EMBL/GenBank/DDBJ databases">
        <title>Sequencing the genomes of 1000 actinobacteria strains.</title>
        <authorList>
            <person name="Klenk H.-P."/>
        </authorList>
    </citation>
    <scope>NUCLEOTIDE SEQUENCE [LARGE SCALE GENOMIC DNA]</scope>
    <source>
        <strain evidence="2 3">DSM 23974</strain>
    </source>
</reference>
<accession>A0A7W7GQV9</accession>
<evidence type="ECO:0000313" key="2">
    <source>
        <dbReference type="EMBL" id="MBB4736511.1"/>
    </source>
</evidence>
<evidence type="ECO:0000256" key="1">
    <source>
        <dbReference type="SAM" id="MobiDB-lite"/>
    </source>
</evidence>